<reference evidence="2" key="1">
    <citation type="submission" date="2020-12" db="EMBL/GenBank/DDBJ databases">
        <title>Snuella sp. nov., isolated from sediment in Incheon.</title>
        <authorList>
            <person name="Kim W."/>
        </authorList>
    </citation>
    <scope>NUCLEOTIDE SEQUENCE</scope>
    <source>
        <strain evidence="2">CAU 1569</strain>
    </source>
</reference>
<comment type="caution">
    <text evidence="2">The sequence shown here is derived from an EMBL/GenBank/DDBJ whole genome shotgun (WGS) entry which is preliminary data.</text>
</comment>
<keyword evidence="1" id="KW-1133">Transmembrane helix</keyword>
<name>A0A8J7IYE7_9FLAO</name>
<sequence>MNTNKKVKHLKTLFDALFLVAITVLLCFYYQKNDILNIVGQANSLLGSQFDKEPDLPTNDKLRVMAYNTFCGSTFPLKQYDLFPSTAT</sequence>
<organism evidence="2 3">
    <name type="scientific">Snuella sedimenti</name>
    <dbReference type="NCBI Taxonomy" id="2798802"/>
    <lineage>
        <taxon>Bacteria</taxon>
        <taxon>Pseudomonadati</taxon>
        <taxon>Bacteroidota</taxon>
        <taxon>Flavobacteriia</taxon>
        <taxon>Flavobacteriales</taxon>
        <taxon>Flavobacteriaceae</taxon>
        <taxon>Snuella</taxon>
    </lineage>
</organism>
<feature type="transmembrane region" description="Helical" evidence="1">
    <location>
        <begin position="12"/>
        <end position="31"/>
    </location>
</feature>
<keyword evidence="3" id="KW-1185">Reference proteome</keyword>
<dbReference type="EMBL" id="JAELVQ010000016">
    <property type="protein sequence ID" value="MBJ6368885.1"/>
    <property type="molecule type" value="Genomic_DNA"/>
</dbReference>
<dbReference type="RefSeq" id="WP_199115644.1">
    <property type="nucleotide sequence ID" value="NZ_JAELVQ010000016.1"/>
</dbReference>
<dbReference type="AlphaFoldDB" id="A0A8J7IYE7"/>
<evidence type="ECO:0000256" key="1">
    <source>
        <dbReference type="SAM" id="Phobius"/>
    </source>
</evidence>
<protein>
    <submittedName>
        <fullName evidence="2">Uncharacterized protein</fullName>
    </submittedName>
</protein>
<keyword evidence="1" id="KW-0472">Membrane</keyword>
<evidence type="ECO:0000313" key="2">
    <source>
        <dbReference type="EMBL" id="MBJ6368885.1"/>
    </source>
</evidence>
<accession>A0A8J7IYE7</accession>
<evidence type="ECO:0000313" key="3">
    <source>
        <dbReference type="Proteomes" id="UP000610931"/>
    </source>
</evidence>
<dbReference type="Proteomes" id="UP000610931">
    <property type="component" value="Unassembled WGS sequence"/>
</dbReference>
<keyword evidence="1" id="KW-0812">Transmembrane</keyword>
<gene>
    <name evidence="2" type="ORF">JF259_12380</name>
</gene>
<proteinExistence type="predicted"/>